<reference evidence="10 11" key="1">
    <citation type="submission" date="2021-06" db="EMBL/GenBank/DDBJ databases">
        <title>Enterococcus alishanensis sp. nov., a novel lactic acid bacterium isolated from fresh coffee beans.</title>
        <authorList>
            <person name="Chen Y.-S."/>
        </authorList>
    </citation>
    <scope>NUCLEOTIDE SEQUENCE [LARGE SCALE GENOMIC DNA]</scope>
    <source>
        <strain evidence="10 11">ALS3</strain>
    </source>
</reference>
<keyword evidence="4 8" id="KW-0732">Signal</keyword>
<evidence type="ECO:0000256" key="7">
    <source>
        <dbReference type="SAM" id="Phobius"/>
    </source>
</evidence>
<keyword evidence="7" id="KW-0472">Membrane</keyword>
<evidence type="ECO:0000259" key="9">
    <source>
        <dbReference type="PROSITE" id="PS50847"/>
    </source>
</evidence>
<dbReference type="InterPro" id="IPR008454">
    <property type="entry name" value="Collagen-bd_Cna-like_B-typ_dom"/>
</dbReference>
<evidence type="ECO:0000313" key="10">
    <source>
        <dbReference type="EMBL" id="MBV7392092.1"/>
    </source>
</evidence>
<gene>
    <name evidence="10" type="ORF">KUA55_15525</name>
</gene>
<comment type="caution">
    <text evidence="10">The sequence shown here is derived from an EMBL/GenBank/DDBJ whole genome shotgun (WGS) entry which is preliminary data.</text>
</comment>
<feature type="chain" id="PRO_5045364665" evidence="8">
    <location>
        <begin position="36"/>
        <end position="2018"/>
    </location>
</feature>
<keyword evidence="7" id="KW-1133">Transmembrane helix</keyword>
<protein>
    <submittedName>
        <fullName evidence="10">Cna B-type domain-containing protein</fullName>
    </submittedName>
</protein>
<evidence type="ECO:0000256" key="4">
    <source>
        <dbReference type="ARBA" id="ARBA00022729"/>
    </source>
</evidence>
<dbReference type="RefSeq" id="WP_218327304.1">
    <property type="nucleotide sequence ID" value="NZ_JAHUZB010000007.1"/>
</dbReference>
<name>A0ABS6TGX3_9ENTE</name>
<dbReference type="Pfam" id="PF17210">
    <property type="entry name" value="SdrD_B"/>
    <property type="match status" value="2"/>
</dbReference>
<sequence length="2018" mass="222559">MKKIRKEKIFNKVINVFMLIVIMFSQFSSFGAAFAEEVPNIENNEVQTEQSIPPIEKADQTVNPSITRTDKIAKLGVDVAVDKNNPPSGDYFNLILTFGGMSYGTDNTVYNAVATIPLSSSDKLEAGTLPTDPNGEYTCSIEGNNIVIRFAEFQAGGNYDVKIPVKFKEGVSLPSEILSGQVTFTGDNADDADAASIPEVSPYNTAKPVYMNIIDQVSTFKAYIPHSAQINLTPELKEGGLNVANGKLKVDFPADIVLNGLNFKGQNIDLSTVKANPDGTKYILLDVSPFDVDKSNFSGLTIDYNYPKLKDGDLPDGVNEKNYEIKATFTGTRYNGEEFTEAGTIKEKQTLYKGAGVLGKTATEEIYKKADQSIEYSVNYTSGSETKNMVIIDDPYKETDFFKGYNYTDFNWNSTLNNIDSQFSYQTNKNSSWQVVGDPSKNGSVTVSSLNLASDEYVTLVKLDLSYGGSKVIPANSGDVIFKLNGKTTENITDTTLSTNNNIVNTAKFSGEYLDGDSYVEINKEYDATTVYIPEVQGAYPGWEGWGQPFYNKDSVTSQNTFAAGDTFSYKNTPANVGWAGGNIAIEDPVVYVKYPNTLNIDPEKVTIKGYEDGVFKTKPTVEIIPSDGGYNLVKISINESMPATTYDSKYQVIIRDIEPTSRTGSAVDFTAFLGSNNPNQKYVAGVGWRGATGMPWANYAVAIQQWATFDSSLKFSSEIKVSTGRTNEEDFSFVNSLVNQNGGKNVIFRLSAENIGTNPTNQTELISMLPYKNDTVTTNDVSKNSTISGYLKGLSIDDGSGISGVNFDEYEIYVSKDATAANNKKDLKNTGVSGYSSNSTWEPWDGATELTDDYRAIKIVKKSGLGIGEGIKVYMDYHVPEITTNTESLWASVALGGYYKSGNNKFNIAVTEPRKAGLMVGNDAVKSLNGYAWEDSNWDGIRNDSEPVIPNYPVYLVNENNDIIDQTTTDVNGYYEFTQLFAGKYRVIMQNDRYDAGWDLTKNLELNDNNVNDMKPMSDKSVIYDYAPWLSDKKGGYLGITDTIDLTPENIIKVDNVDGGYVDKSSANNSVAISGNVWLDTAINGIWQTSIEDTYPEGTTMNLYKKEADGTYAFVKATVTDNNGYYEFSGPDLTSGDYVVGLKEMPASYKRTVNGSSMKFDDRSDTTSQGIDAPYVTAEFHVNDGQRSENWDLGLIETVDLYVTKIWEDGGNTSKRPENIVVELKKDGKAFNQDGSTDPYEIVKSTDGTWETLEIKGLEKYHMSNAKAVENKYTVNEKDVPSGYTMTQTDKSDPNEKNTYRYEITNKLDKTTIEGTKSWDDANDQDGKRPNSITVNLLADGKKVDSKTVSEANGWKYSFSDLEIYKDDGTEISYTINEEAVADYTPTVTGTNLTNTHTPEKTTVEGTKTWDDANDQDGKRPESINVNLLADGTKIDSKTVSATEDWKYSFTNLDKYKDGKAISYTITEDTVTDYTTKITGANITNSYTPGKTSVTVTKAWDDNNDQDGLRPEKISVQLYADGVKSGAPEELSSGNNWTTTWVDLAQKQNKKDVSYTVKEEGTVTGYTTAVDDTDKGNVIITNSHTPEKTTVEGTKTWDDANDQDGKRPESIVVNLLADGTKKDSKTVSATEDWKYSFTNLDKYKDGKAISYTITEDTVTDYTPKVTGGDITNSYTPGKTSVTVTKAWDDNNDQDGLRPEKISVQLYADGVKSGAPEELNSDNNWTTTWVDLAQKQNKKDVSYTVKEEGTVTGYTTAVDDTDKGNVIITNSHTPEKTTVEGAKTWDDANDQDGKRPESIKVNLLANGTKVDSKTVSAKEDWKYSFANIDKYKDGSKILYTITEDTVTDYTPTVTGTDITNSYTPGKTSVTVTKAWNDKNDQDGLRPDKISVQLYADGVKTGNPEELNSGNKWTTTWKDLDQRRDGKDITYTVKEIDDVPGYTTVIDDSDKGNIIITNSHTPKVITTTNNPTSSGKSFLSKILPNTGENYNYLFSILGTLIVLMAVVLFFIRKLRKLNR</sequence>
<comment type="subcellular location">
    <subcellularLocation>
        <location evidence="1">Secreted</location>
    </subcellularLocation>
</comment>
<evidence type="ECO:0000256" key="1">
    <source>
        <dbReference type="ARBA" id="ARBA00004613"/>
    </source>
</evidence>
<keyword evidence="5" id="KW-0572">Peptidoglycan-anchor</keyword>
<keyword evidence="11" id="KW-1185">Reference proteome</keyword>
<feature type="signal peptide" evidence="8">
    <location>
        <begin position="1"/>
        <end position="35"/>
    </location>
</feature>
<dbReference type="CDD" id="cd00222">
    <property type="entry name" value="CollagenBindB"/>
    <property type="match status" value="7"/>
</dbReference>
<feature type="compositionally biased region" description="Basic and acidic residues" evidence="6">
    <location>
        <begin position="1399"/>
        <end position="1421"/>
    </location>
</feature>
<keyword evidence="2" id="KW-0134">Cell wall</keyword>
<evidence type="ECO:0000256" key="2">
    <source>
        <dbReference type="ARBA" id="ARBA00022512"/>
    </source>
</evidence>
<dbReference type="EMBL" id="JAHUZB010000007">
    <property type="protein sequence ID" value="MBV7392092.1"/>
    <property type="molecule type" value="Genomic_DNA"/>
</dbReference>
<dbReference type="Pfam" id="PF05738">
    <property type="entry name" value="Cna_B"/>
    <property type="match status" value="8"/>
</dbReference>
<dbReference type="PROSITE" id="PS50847">
    <property type="entry name" value="GRAM_POS_ANCHORING"/>
    <property type="match status" value="1"/>
</dbReference>
<feature type="domain" description="Gram-positive cocci surface proteins LPxTG" evidence="9">
    <location>
        <begin position="1982"/>
        <end position="2018"/>
    </location>
</feature>
<organism evidence="10 11">
    <name type="scientific">Enterococcus alishanensis</name>
    <dbReference type="NCBI Taxonomy" id="1303817"/>
    <lineage>
        <taxon>Bacteria</taxon>
        <taxon>Bacillati</taxon>
        <taxon>Bacillota</taxon>
        <taxon>Bacilli</taxon>
        <taxon>Lactobacillales</taxon>
        <taxon>Enterococcaceae</taxon>
        <taxon>Enterococcus</taxon>
    </lineage>
</organism>
<evidence type="ECO:0000256" key="3">
    <source>
        <dbReference type="ARBA" id="ARBA00022525"/>
    </source>
</evidence>
<keyword evidence="3" id="KW-0964">Secreted</keyword>
<accession>A0ABS6TGX3</accession>
<dbReference type="InterPro" id="IPR033764">
    <property type="entry name" value="Sdr_B"/>
</dbReference>
<dbReference type="Pfam" id="PF00746">
    <property type="entry name" value="Gram_pos_anchor"/>
    <property type="match status" value="1"/>
</dbReference>
<evidence type="ECO:0000256" key="6">
    <source>
        <dbReference type="SAM" id="MobiDB-lite"/>
    </source>
</evidence>
<evidence type="ECO:0000313" key="11">
    <source>
        <dbReference type="Proteomes" id="UP000774130"/>
    </source>
</evidence>
<dbReference type="NCBIfam" id="TIGR01167">
    <property type="entry name" value="LPXTG_anchor"/>
    <property type="match status" value="1"/>
</dbReference>
<evidence type="ECO:0000256" key="5">
    <source>
        <dbReference type="ARBA" id="ARBA00023088"/>
    </source>
</evidence>
<keyword evidence="7" id="KW-0812">Transmembrane</keyword>
<dbReference type="InterPro" id="IPR019931">
    <property type="entry name" value="LPXTG_anchor"/>
</dbReference>
<feature type="region of interest" description="Disordered" evidence="6">
    <location>
        <begin position="1392"/>
        <end position="1421"/>
    </location>
</feature>
<dbReference type="Proteomes" id="UP000774130">
    <property type="component" value="Unassembled WGS sequence"/>
</dbReference>
<feature type="transmembrane region" description="Helical" evidence="7">
    <location>
        <begin position="1989"/>
        <end position="2010"/>
    </location>
</feature>
<evidence type="ECO:0000256" key="8">
    <source>
        <dbReference type="SAM" id="SignalP"/>
    </source>
</evidence>
<proteinExistence type="predicted"/>